<protein>
    <submittedName>
        <fullName evidence="1">Uncharacterized protein</fullName>
    </submittedName>
</protein>
<feature type="non-terminal residue" evidence="1">
    <location>
        <position position="1"/>
    </location>
</feature>
<sequence>RLLRNTVSYDDFNSFKEELLSHIHQGLEVPRNQTEILAVLDELFDKVWYNRHQFLRQKVEVGEITIAPDIWKGALKAAKRIERRYRSGVLGPWGDFEWGMINGKLSALRWVLGDEWDMLDT</sequence>
<reference evidence="1" key="1">
    <citation type="journal article" date="2014" name="Front. Microbiol.">
        <title>High frequency of phylogenetically diverse reductive dehalogenase-homologous genes in deep subseafloor sedimentary metagenomes.</title>
        <authorList>
            <person name="Kawai M."/>
            <person name="Futagami T."/>
            <person name="Toyoda A."/>
            <person name="Takaki Y."/>
            <person name="Nishi S."/>
            <person name="Hori S."/>
            <person name="Arai W."/>
            <person name="Tsubouchi T."/>
            <person name="Morono Y."/>
            <person name="Uchiyama I."/>
            <person name="Ito T."/>
            <person name="Fujiyama A."/>
            <person name="Inagaki F."/>
            <person name="Takami H."/>
        </authorList>
    </citation>
    <scope>NUCLEOTIDE SEQUENCE</scope>
    <source>
        <strain evidence="1">Expedition CK06-06</strain>
    </source>
</reference>
<comment type="caution">
    <text evidence="1">The sequence shown here is derived from an EMBL/GenBank/DDBJ whole genome shotgun (WGS) entry which is preliminary data.</text>
</comment>
<dbReference type="AlphaFoldDB" id="X1HPS6"/>
<evidence type="ECO:0000313" key="1">
    <source>
        <dbReference type="EMBL" id="GAH72156.1"/>
    </source>
</evidence>
<proteinExistence type="predicted"/>
<accession>X1HPS6</accession>
<name>X1HPS6_9ZZZZ</name>
<organism evidence="1">
    <name type="scientific">marine sediment metagenome</name>
    <dbReference type="NCBI Taxonomy" id="412755"/>
    <lineage>
        <taxon>unclassified sequences</taxon>
        <taxon>metagenomes</taxon>
        <taxon>ecological metagenomes</taxon>
    </lineage>
</organism>
<gene>
    <name evidence="1" type="ORF">S03H2_47494</name>
</gene>
<dbReference type="EMBL" id="BARU01029887">
    <property type="protein sequence ID" value="GAH72156.1"/>
    <property type="molecule type" value="Genomic_DNA"/>
</dbReference>